<dbReference type="InterPro" id="IPR050665">
    <property type="entry name" value="Cytochrome_P450_Monooxygen"/>
</dbReference>
<dbReference type="Proteomes" id="UP001632038">
    <property type="component" value="Unassembled WGS sequence"/>
</dbReference>
<dbReference type="GO" id="GO:0046872">
    <property type="term" value="F:metal ion binding"/>
    <property type="evidence" value="ECO:0007669"/>
    <property type="project" value="UniProtKB-KW"/>
</dbReference>
<evidence type="ECO:0000256" key="2">
    <source>
        <dbReference type="ARBA" id="ARBA00010617"/>
    </source>
</evidence>
<protein>
    <recommendedName>
        <fullName evidence="13">Cytochrome P450</fullName>
    </recommendedName>
</protein>
<evidence type="ECO:0000256" key="6">
    <source>
        <dbReference type="ARBA" id="ARBA00022989"/>
    </source>
</evidence>
<gene>
    <name evidence="11" type="ORF">CASFOL_017332</name>
</gene>
<evidence type="ECO:0000256" key="9">
    <source>
        <dbReference type="ARBA" id="ARBA00023033"/>
    </source>
</evidence>
<evidence type="ECO:0000256" key="8">
    <source>
        <dbReference type="ARBA" id="ARBA00023004"/>
    </source>
</evidence>
<keyword evidence="4" id="KW-0812">Transmembrane</keyword>
<evidence type="ECO:0000256" key="1">
    <source>
        <dbReference type="ARBA" id="ARBA00004370"/>
    </source>
</evidence>
<keyword evidence="3" id="KW-0349">Heme</keyword>
<dbReference type="SUPFAM" id="SSF48264">
    <property type="entry name" value="Cytochrome P450"/>
    <property type="match status" value="1"/>
</dbReference>
<dbReference type="Pfam" id="PF00067">
    <property type="entry name" value="p450"/>
    <property type="match status" value="1"/>
</dbReference>
<organism evidence="11 12">
    <name type="scientific">Castilleja foliolosa</name>
    <dbReference type="NCBI Taxonomy" id="1961234"/>
    <lineage>
        <taxon>Eukaryota</taxon>
        <taxon>Viridiplantae</taxon>
        <taxon>Streptophyta</taxon>
        <taxon>Embryophyta</taxon>
        <taxon>Tracheophyta</taxon>
        <taxon>Spermatophyta</taxon>
        <taxon>Magnoliopsida</taxon>
        <taxon>eudicotyledons</taxon>
        <taxon>Gunneridae</taxon>
        <taxon>Pentapetalae</taxon>
        <taxon>asterids</taxon>
        <taxon>lamiids</taxon>
        <taxon>Lamiales</taxon>
        <taxon>Orobanchaceae</taxon>
        <taxon>Pedicularideae</taxon>
        <taxon>Castillejinae</taxon>
        <taxon>Castilleja</taxon>
    </lineage>
</organism>
<keyword evidence="6" id="KW-1133">Transmembrane helix</keyword>
<keyword evidence="5" id="KW-0479">Metal-binding</keyword>
<dbReference type="InterPro" id="IPR036396">
    <property type="entry name" value="Cyt_P450_sf"/>
</dbReference>
<evidence type="ECO:0000256" key="10">
    <source>
        <dbReference type="ARBA" id="ARBA00023136"/>
    </source>
</evidence>
<dbReference type="InterPro" id="IPR001128">
    <property type="entry name" value="Cyt_P450"/>
</dbReference>
<keyword evidence="10" id="KW-0472">Membrane</keyword>
<evidence type="ECO:0000256" key="5">
    <source>
        <dbReference type="ARBA" id="ARBA00022723"/>
    </source>
</evidence>
<dbReference type="Gene3D" id="1.10.630.10">
    <property type="entry name" value="Cytochrome P450"/>
    <property type="match status" value="1"/>
</dbReference>
<keyword evidence="7" id="KW-0560">Oxidoreductase</keyword>
<comment type="subcellular location">
    <subcellularLocation>
        <location evidence="1">Membrane</location>
    </subcellularLocation>
</comment>
<keyword evidence="12" id="KW-1185">Reference proteome</keyword>
<dbReference type="GO" id="GO:0016020">
    <property type="term" value="C:membrane"/>
    <property type="evidence" value="ECO:0007669"/>
    <property type="project" value="UniProtKB-SubCell"/>
</dbReference>
<dbReference type="AlphaFoldDB" id="A0ABD3DAU0"/>
<evidence type="ECO:0000313" key="11">
    <source>
        <dbReference type="EMBL" id="KAL3639425.1"/>
    </source>
</evidence>
<accession>A0ABD3DAU0</accession>
<evidence type="ECO:0000256" key="3">
    <source>
        <dbReference type="ARBA" id="ARBA00022617"/>
    </source>
</evidence>
<keyword evidence="9" id="KW-0503">Monooxygenase</keyword>
<sequence>MLVVHQDWQARAREEVFQVLGDKSKIDADDVGQLKILNMIVHEVLRLYPPSVEVTRVVEEETGLGDLRLPKGAMVMLPVILLHQNPRIWGDDALEFKPERFAKEWLKQSMGKRRSYPSAGAFVTALGRTWPCGKPKCLSRCC</sequence>
<keyword evidence="8" id="KW-0408">Iron</keyword>
<name>A0ABD3DAU0_9LAMI</name>
<proteinExistence type="inferred from homology"/>
<dbReference type="PANTHER" id="PTHR24282:SF273">
    <property type="entry name" value="CYTOCHROME P450 CYP72A219-LIKE"/>
    <property type="match status" value="1"/>
</dbReference>
<reference evidence="12" key="1">
    <citation type="journal article" date="2024" name="IScience">
        <title>Strigolactones Initiate the Formation of Haustorium-like Structures in Castilleja.</title>
        <authorList>
            <person name="Buerger M."/>
            <person name="Peterson D."/>
            <person name="Chory J."/>
        </authorList>
    </citation>
    <scope>NUCLEOTIDE SEQUENCE [LARGE SCALE GENOMIC DNA]</scope>
</reference>
<evidence type="ECO:0000256" key="7">
    <source>
        <dbReference type="ARBA" id="ARBA00023002"/>
    </source>
</evidence>
<evidence type="ECO:0000256" key="4">
    <source>
        <dbReference type="ARBA" id="ARBA00022692"/>
    </source>
</evidence>
<dbReference type="PANTHER" id="PTHR24282">
    <property type="entry name" value="CYTOCHROME P450 FAMILY MEMBER"/>
    <property type="match status" value="1"/>
</dbReference>
<evidence type="ECO:0000313" key="12">
    <source>
        <dbReference type="Proteomes" id="UP001632038"/>
    </source>
</evidence>
<comment type="similarity">
    <text evidence="2">Belongs to the cytochrome P450 family.</text>
</comment>
<comment type="caution">
    <text evidence="11">The sequence shown here is derived from an EMBL/GenBank/DDBJ whole genome shotgun (WGS) entry which is preliminary data.</text>
</comment>
<dbReference type="GO" id="GO:0004497">
    <property type="term" value="F:monooxygenase activity"/>
    <property type="evidence" value="ECO:0007669"/>
    <property type="project" value="UniProtKB-KW"/>
</dbReference>
<dbReference type="EMBL" id="JAVIJP010000018">
    <property type="protein sequence ID" value="KAL3639425.1"/>
    <property type="molecule type" value="Genomic_DNA"/>
</dbReference>
<evidence type="ECO:0008006" key="13">
    <source>
        <dbReference type="Google" id="ProtNLM"/>
    </source>
</evidence>